<dbReference type="PROSITE" id="PS50043">
    <property type="entry name" value="HTH_LUXR_2"/>
    <property type="match status" value="1"/>
</dbReference>
<dbReference type="Gene3D" id="1.10.10.10">
    <property type="entry name" value="Winged helix-like DNA-binding domain superfamily/Winged helix DNA-binding domain"/>
    <property type="match status" value="1"/>
</dbReference>
<sequence length="247" mass="27579">MNSVLLRLLCAKSVEATWAILVEEMARYGFDRLLYGMTRFRTQASLGNPADMLILSNHPDDYVRAFVSERMFVYAPMAVWAVENEGGMPWSYVSRIADTLTKDNFKVLELNKEFDVLAGLTVSFPDPSPRQKAAIGLTAMSGLNQGDVDGIWKDKGEEIEILAHVAHLKLASLPVPAAQQRLSKRQREALEWVSEGKTTQDAATIMGLTPATVEKHLRKAREALEVETTAQAIMKASLQRQFFMFEG</sequence>
<dbReference type="InterPro" id="IPR016032">
    <property type="entry name" value="Sig_transdc_resp-reg_C-effctor"/>
</dbReference>
<dbReference type="InterPro" id="IPR000792">
    <property type="entry name" value="Tscrpt_reg_LuxR_C"/>
</dbReference>
<keyword evidence="2" id="KW-0238">DNA-binding</keyword>
<dbReference type="AlphaFoldDB" id="A0A238IWH2"/>
<dbReference type="PANTHER" id="PTHR44688:SF16">
    <property type="entry name" value="DNA-BINDING TRANSCRIPTIONAL ACTIVATOR DEVR_DOSR"/>
    <property type="match status" value="1"/>
</dbReference>
<gene>
    <name evidence="5" type="primary">esaR</name>
    <name evidence="5" type="ORF">BOA8489_00285</name>
</gene>
<keyword evidence="1" id="KW-0805">Transcription regulation</keyword>
<dbReference type="InterPro" id="IPR036388">
    <property type="entry name" value="WH-like_DNA-bd_sf"/>
</dbReference>
<organism evidence="5 6">
    <name type="scientific">Boseongicola aestuarii</name>
    <dbReference type="NCBI Taxonomy" id="1470561"/>
    <lineage>
        <taxon>Bacteria</taxon>
        <taxon>Pseudomonadati</taxon>
        <taxon>Pseudomonadota</taxon>
        <taxon>Alphaproteobacteria</taxon>
        <taxon>Rhodobacterales</taxon>
        <taxon>Paracoccaceae</taxon>
        <taxon>Boseongicola</taxon>
    </lineage>
</organism>
<dbReference type="InterPro" id="IPR036693">
    <property type="entry name" value="TF_LuxR_autoind-bd_dom_sf"/>
</dbReference>
<protein>
    <submittedName>
        <fullName evidence="5">Transcriptional activator protein EsaR</fullName>
    </submittedName>
</protein>
<dbReference type="SMART" id="SM00421">
    <property type="entry name" value="HTH_LUXR"/>
    <property type="match status" value="1"/>
</dbReference>
<dbReference type="Pfam" id="PF03472">
    <property type="entry name" value="Autoind_bind"/>
    <property type="match status" value="1"/>
</dbReference>
<dbReference type="PRINTS" id="PR00038">
    <property type="entry name" value="HTHLUXR"/>
</dbReference>
<keyword evidence="6" id="KW-1185">Reference proteome</keyword>
<dbReference type="Proteomes" id="UP000201838">
    <property type="component" value="Unassembled WGS sequence"/>
</dbReference>
<evidence type="ECO:0000256" key="3">
    <source>
        <dbReference type="ARBA" id="ARBA00023163"/>
    </source>
</evidence>
<evidence type="ECO:0000313" key="5">
    <source>
        <dbReference type="EMBL" id="SMX22195.1"/>
    </source>
</evidence>
<dbReference type="SUPFAM" id="SSF75516">
    <property type="entry name" value="Pheromone-binding domain of LuxR-like quorum-sensing transcription factors"/>
    <property type="match status" value="1"/>
</dbReference>
<dbReference type="Gene3D" id="3.30.450.80">
    <property type="entry name" value="Transcription factor LuxR-like, autoinducer-binding domain"/>
    <property type="match status" value="1"/>
</dbReference>
<accession>A0A238IWH2</accession>
<evidence type="ECO:0000259" key="4">
    <source>
        <dbReference type="PROSITE" id="PS50043"/>
    </source>
</evidence>
<dbReference type="PANTHER" id="PTHR44688">
    <property type="entry name" value="DNA-BINDING TRANSCRIPTIONAL ACTIVATOR DEVR_DOSR"/>
    <property type="match status" value="1"/>
</dbReference>
<dbReference type="InterPro" id="IPR005143">
    <property type="entry name" value="TF_LuxR_autoind-bd_dom"/>
</dbReference>
<dbReference type="SUPFAM" id="SSF46894">
    <property type="entry name" value="C-terminal effector domain of the bipartite response regulators"/>
    <property type="match status" value="1"/>
</dbReference>
<evidence type="ECO:0000256" key="2">
    <source>
        <dbReference type="ARBA" id="ARBA00023125"/>
    </source>
</evidence>
<dbReference type="GO" id="GO:0006355">
    <property type="term" value="P:regulation of DNA-templated transcription"/>
    <property type="evidence" value="ECO:0007669"/>
    <property type="project" value="InterPro"/>
</dbReference>
<dbReference type="EMBL" id="FXXQ01000001">
    <property type="protein sequence ID" value="SMX22195.1"/>
    <property type="molecule type" value="Genomic_DNA"/>
</dbReference>
<keyword evidence="3" id="KW-0804">Transcription</keyword>
<name>A0A238IWH2_9RHOB</name>
<evidence type="ECO:0000256" key="1">
    <source>
        <dbReference type="ARBA" id="ARBA00023015"/>
    </source>
</evidence>
<dbReference type="Pfam" id="PF00196">
    <property type="entry name" value="GerE"/>
    <property type="match status" value="1"/>
</dbReference>
<dbReference type="CDD" id="cd06170">
    <property type="entry name" value="LuxR_C_like"/>
    <property type="match status" value="1"/>
</dbReference>
<feature type="domain" description="HTH luxR-type" evidence="4">
    <location>
        <begin position="175"/>
        <end position="240"/>
    </location>
</feature>
<proteinExistence type="predicted"/>
<dbReference type="GO" id="GO:0003677">
    <property type="term" value="F:DNA binding"/>
    <property type="evidence" value="ECO:0007669"/>
    <property type="project" value="UniProtKB-KW"/>
</dbReference>
<evidence type="ECO:0000313" key="6">
    <source>
        <dbReference type="Proteomes" id="UP000201838"/>
    </source>
</evidence>
<reference evidence="5 6" key="1">
    <citation type="submission" date="2017-05" db="EMBL/GenBank/DDBJ databases">
        <authorList>
            <person name="Song R."/>
            <person name="Chenine A.L."/>
            <person name="Ruprecht R.M."/>
        </authorList>
    </citation>
    <scope>NUCLEOTIDE SEQUENCE [LARGE SCALE GENOMIC DNA]</scope>
    <source>
        <strain evidence="5 6">CECT 8489</strain>
    </source>
</reference>